<sequence length="1076" mass="112541">AQARLLAALATPCSPRAAAPRTAAAYVLAAATLAAAFLQLATGAYTLARTQGAQGRGGAQVAEGALVLCAAGAGAWVVRRDARLAAGEVAGRVRVARGMLERWAGGAAELRGGPEDEGVFGVWRDGAWRRLPVLLLAAGDLVRPAAGGQQQQQQPVALPEGVAVRPAAGRPGLLVVAETPLARVAGRLGGRRRAVSLVARQALRVLRLVLLALLPLLLLAALLGSALAYALARRRQGRSAAGLESIGGAVASVLLPFAAAGALWPAYWLLACSLGSARAVALFDALRRSTTSYEDTADIDEFDVEALPPTKDVHVGLRSVLRRMLCMWRASDCRNLSRGTALVETLGGVTVICTVDRAGTLAEHVLGAEQIVVPAEDAYDVLDLDEPGGRPAIVDPGWQRHLPALRGLALACALRPAAAALRQSGTDARRLPRAVGLAAADLAAYGVCARTVAQFAGAPGAVALTSVRRLADGSVHVLADGAVDHVLAACLDYFDGSAICALDDERMAAFYALHQNALLQDLQCVAFAYRPGDEADAQGDGRRVVHAAAAAEVVEAEGAGEGAPPGTEPALPWRLTRRERVRRAAAAEAGARDGEPGGGGGGLRPLILLGLVTFAHEPKTDVCDVIEDLSIAGIRFVYFSPLSGRQSKAFAERLGLETDWNTCILLSNSSPPAAAAAASATATATATAAAGYVEDHDIKARLPRGIDSIRPHLADVDDIPLQISLFAEAAPAATREMVRIFQENGDTVCCIAGALGESNTLTFAAADLAVAVEPRPHLLHAPFDEAPVGPPGSVEEVAAALTCLPCPLFLQHDTSLYTLLQVVSEARRLVAGLRLAGMLLSVCALACALVNLVACLCLLPPALEGAWLLWILWVAAPLLALSLLFAPPDDAVMSTMPLKNHAHVADLPRFAVYAAVRAAPAVALTAATYVTAVQAMVPGLGRANWLALATAQQAGLWAAQSLAAASFVFHVACVSATMMHRTRMTSEYLPFKNRAWVAAFVLVVALSFAVAGLVMGLTRAEVGRIPWYSYVLALPAPVVLLPLQDLCKMHDRKRWTRFQKLAKLEFNTKLGLHSPL</sequence>
<evidence type="ECO:0000313" key="4">
    <source>
        <dbReference type="Proteomes" id="UP001149813"/>
    </source>
</evidence>
<keyword evidence="1" id="KW-1133">Transmembrane helix</keyword>
<dbReference type="EMBL" id="JANBOJ010000557">
    <property type="protein sequence ID" value="KAJ1718945.1"/>
    <property type="molecule type" value="Genomic_DNA"/>
</dbReference>
<accession>A0A9W8CMB5</accession>
<dbReference type="PANTHER" id="PTHR13219">
    <property type="entry name" value="TRANSMEMBRANE PROTEIN 94"/>
    <property type="match status" value="1"/>
</dbReference>
<feature type="non-terminal residue" evidence="3">
    <location>
        <position position="1"/>
    </location>
</feature>
<dbReference type="InterPro" id="IPR023298">
    <property type="entry name" value="ATPase_P-typ_TM_dom_sf"/>
</dbReference>
<dbReference type="Gene3D" id="3.40.50.1000">
    <property type="entry name" value="HAD superfamily/HAD-like"/>
    <property type="match status" value="1"/>
</dbReference>
<name>A0A9W8CMB5_9FUNG</name>
<dbReference type="InterPro" id="IPR039720">
    <property type="entry name" value="TMEM94"/>
</dbReference>
<keyword evidence="1" id="KW-0812">Transmembrane</keyword>
<feature type="transmembrane region" description="Helical" evidence="1">
    <location>
        <begin position="205"/>
        <end position="229"/>
    </location>
</feature>
<feature type="transmembrane region" description="Helical" evidence="1">
    <location>
        <begin position="954"/>
        <end position="974"/>
    </location>
</feature>
<dbReference type="SUPFAM" id="SSF81665">
    <property type="entry name" value="Calcium ATPase, transmembrane domain M"/>
    <property type="match status" value="1"/>
</dbReference>
<dbReference type="OrthoDB" id="5568754at2759"/>
<dbReference type="InterPro" id="IPR023299">
    <property type="entry name" value="ATPase_P-typ_cyto_dom_N"/>
</dbReference>
<dbReference type="PANTHER" id="PTHR13219:SF6">
    <property type="entry name" value="TRANSMEMBRANE PROTEIN 94"/>
    <property type="match status" value="1"/>
</dbReference>
<evidence type="ECO:0000256" key="1">
    <source>
        <dbReference type="SAM" id="Phobius"/>
    </source>
</evidence>
<feature type="domain" description="Cation-transporting P-type ATPase C-terminal" evidence="2">
    <location>
        <begin position="866"/>
        <end position="1048"/>
    </location>
</feature>
<dbReference type="InterPro" id="IPR006068">
    <property type="entry name" value="ATPase_P-typ_cation-transptr_C"/>
</dbReference>
<comment type="caution">
    <text evidence="3">The sequence shown here is derived from an EMBL/GenBank/DDBJ whole genome shotgun (WGS) entry which is preliminary data.</text>
</comment>
<dbReference type="Gene3D" id="1.20.1110.10">
    <property type="entry name" value="Calcium-transporting ATPase, transmembrane domain"/>
    <property type="match status" value="1"/>
</dbReference>
<evidence type="ECO:0000259" key="2">
    <source>
        <dbReference type="Pfam" id="PF00689"/>
    </source>
</evidence>
<feature type="transmembrane region" description="Helical" evidence="1">
    <location>
        <begin position="28"/>
        <end position="48"/>
    </location>
</feature>
<feature type="transmembrane region" description="Helical" evidence="1">
    <location>
        <begin position="867"/>
        <end position="886"/>
    </location>
</feature>
<dbReference type="Proteomes" id="UP001149813">
    <property type="component" value="Unassembled WGS sequence"/>
</dbReference>
<keyword evidence="1" id="KW-0472">Membrane</keyword>
<dbReference type="Pfam" id="PF00689">
    <property type="entry name" value="Cation_ATPase_C"/>
    <property type="match status" value="1"/>
</dbReference>
<dbReference type="InterPro" id="IPR023214">
    <property type="entry name" value="HAD_sf"/>
</dbReference>
<protein>
    <recommendedName>
        <fullName evidence="2">Cation-transporting P-type ATPase C-terminal domain-containing protein</fullName>
    </recommendedName>
</protein>
<keyword evidence="4" id="KW-1185">Reference proteome</keyword>
<dbReference type="GO" id="GO:0000166">
    <property type="term" value="F:nucleotide binding"/>
    <property type="evidence" value="ECO:0007669"/>
    <property type="project" value="InterPro"/>
</dbReference>
<evidence type="ECO:0000313" key="3">
    <source>
        <dbReference type="EMBL" id="KAJ1718945.1"/>
    </source>
</evidence>
<feature type="transmembrane region" description="Helical" evidence="1">
    <location>
        <begin position="995"/>
        <end position="1015"/>
    </location>
</feature>
<feature type="transmembrane region" description="Helical" evidence="1">
    <location>
        <begin position="1027"/>
        <end position="1047"/>
    </location>
</feature>
<feature type="transmembrane region" description="Helical" evidence="1">
    <location>
        <begin position="241"/>
        <end position="260"/>
    </location>
</feature>
<dbReference type="AlphaFoldDB" id="A0A9W8CMB5"/>
<feature type="transmembrane region" description="Helical" evidence="1">
    <location>
        <begin position="835"/>
        <end position="861"/>
    </location>
</feature>
<dbReference type="SUPFAM" id="SSF81660">
    <property type="entry name" value="Metal cation-transporting ATPase, ATP-binding domain N"/>
    <property type="match status" value="1"/>
</dbReference>
<gene>
    <name evidence="3" type="ORF">LPJ53_006196</name>
</gene>
<proteinExistence type="predicted"/>
<organism evidence="3 4">
    <name type="scientific">Coemansia erecta</name>
    <dbReference type="NCBI Taxonomy" id="147472"/>
    <lineage>
        <taxon>Eukaryota</taxon>
        <taxon>Fungi</taxon>
        <taxon>Fungi incertae sedis</taxon>
        <taxon>Zoopagomycota</taxon>
        <taxon>Kickxellomycotina</taxon>
        <taxon>Kickxellomycetes</taxon>
        <taxon>Kickxellales</taxon>
        <taxon>Kickxellaceae</taxon>
        <taxon>Coemansia</taxon>
    </lineage>
</organism>
<reference evidence="3" key="1">
    <citation type="submission" date="2022-07" db="EMBL/GenBank/DDBJ databases">
        <title>Phylogenomic reconstructions and comparative analyses of Kickxellomycotina fungi.</title>
        <authorList>
            <person name="Reynolds N.K."/>
            <person name="Stajich J.E."/>
            <person name="Barry K."/>
            <person name="Grigoriev I.V."/>
            <person name="Crous P."/>
            <person name="Smith M.E."/>
        </authorList>
    </citation>
    <scope>NUCLEOTIDE SEQUENCE</scope>
    <source>
        <strain evidence="3">NBRC 32514</strain>
    </source>
</reference>